<keyword evidence="5" id="KW-1185">Reference proteome</keyword>
<evidence type="ECO:0000256" key="2">
    <source>
        <dbReference type="PIRNR" id="PIRNR016661"/>
    </source>
</evidence>
<accession>A0A974SHN3</accession>
<dbReference type="InterPro" id="IPR003784">
    <property type="entry name" value="BioY"/>
</dbReference>
<feature type="transmembrane region" description="Helical" evidence="3">
    <location>
        <begin position="161"/>
        <end position="182"/>
    </location>
</feature>
<gene>
    <name evidence="4" type="ORF">EZH22_20990</name>
</gene>
<keyword evidence="3" id="KW-0812">Transmembrane</keyword>
<feature type="transmembrane region" description="Helical" evidence="3">
    <location>
        <begin position="97"/>
        <end position="116"/>
    </location>
</feature>
<reference evidence="4 5" key="1">
    <citation type="submission" date="2020-10" db="EMBL/GenBank/DDBJ databases">
        <title>Degradation of 1,4-Dioxane by Xanthobacter sp. YN2, via a Novel Group-2 Soluble Di-Iron Monooxygenase.</title>
        <authorList>
            <person name="Ma F."/>
            <person name="Wang Y."/>
            <person name="Yang J."/>
            <person name="Guo H."/>
            <person name="Su D."/>
            <person name="Yu L."/>
        </authorList>
    </citation>
    <scope>NUCLEOTIDE SEQUENCE [LARGE SCALE GENOMIC DNA]</scope>
    <source>
        <strain evidence="4 5">YN2</strain>
    </source>
</reference>
<dbReference type="Gene3D" id="1.10.1760.20">
    <property type="match status" value="1"/>
</dbReference>
<dbReference type="Proteomes" id="UP000596427">
    <property type="component" value="Chromosome"/>
</dbReference>
<feature type="transmembrane region" description="Helical" evidence="3">
    <location>
        <begin position="53"/>
        <end position="77"/>
    </location>
</feature>
<dbReference type="EMBL" id="CP063362">
    <property type="protein sequence ID" value="QRG05527.1"/>
    <property type="molecule type" value="Genomic_DNA"/>
</dbReference>
<dbReference type="GO" id="GO:0015225">
    <property type="term" value="F:biotin transmembrane transporter activity"/>
    <property type="evidence" value="ECO:0007669"/>
    <property type="project" value="UniProtKB-UniRule"/>
</dbReference>
<keyword evidence="2 3" id="KW-0472">Membrane</keyword>
<dbReference type="PANTHER" id="PTHR34295">
    <property type="entry name" value="BIOTIN TRANSPORTER BIOY"/>
    <property type="match status" value="1"/>
</dbReference>
<name>A0A974SHN3_9HYPH</name>
<organism evidence="4 5">
    <name type="scientific">Xanthobacter dioxanivorans</name>
    <dbReference type="NCBI Taxonomy" id="2528964"/>
    <lineage>
        <taxon>Bacteria</taxon>
        <taxon>Pseudomonadati</taxon>
        <taxon>Pseudomonadota</taxon>
        <taxon>Alphaproteobacteria</taxon>
        <taxon>Hyphomicrobiales</taxon>
        <taxon>Xanthobacteraceae</taxon>
        <taxon>Xanthobacter</taxon>
    </lineage>
</organism>
<evidence type="ECO:0000256" key="3">
    <source>
        <dbReference type="SAM" id="Phobius"/>
    </source>
</evidence>
<comment type="similarity">
    <text evidence="1 2">Belongs to the BioY family.</text>
</comment>
<dbReference type="RefSeq" id="WP_203192392.1">
    <property type="nucleotide sequence ID" value="NZ_CP063362.1"/>
</dbReference>
<protein>
    <recommendedName>
        <fullName evidence="2">Biotin transporter</fullName>
    </recommendedName>
</protein>
<evidence type="ECO:0000256" key="1">
    <source>
        <dbReference type="ARBA" id="ARBA00010692"/>
    </source>
</evidence>
<keyword evidence="3" id="KW-1133">Transmembrane helix</keyword>
<comment type="subcellular location">
    <subcellularLocation>
        <location evidence="2">Cell membrane</location>
        <topology evidence="2">Multi-pass membrane protein</topology>
    </subcellularLocation>
</comment>
<evidence type="ECO:0000313" key="4">
    <source>
        <dbReference type="EMBL" id="QRG05527.1"/>
    </source>
</evidence>
<dbReference type="KEGG" id="xdi:EZH22_20990"/>
<feature type="transmembrane region" description="Helical" evidence="3">
    <location>
        <begin position="20"/>
        <end position="41"/>
    </location>
</feature>
<feature type="transmembrane region" description="Helical" evidence="3">
    <location>
        <begin position="128"/>
        <end position="149"/>
    </location>
</feature>
<evidence type="ECO:0000313" key="5">
    <source>
        <dbReference type="Proteomes" id="UP000596427"/>
    </source>
</evidence>
<keyword evidence="2" id="KW-0813">Transport</keyword>
<dbReference type="GO" id="GO:0005886">
    <property type="term" value="C:plasma membrane"/>
    <property type="evidence" value="ECO:0007669"/>
    <property type="project" value="UniProtKB-SubCell"/>
</dbReference>
<sequence length="192" mass="19838">MPTAPDFQPALSRLAATAPAWGLAIPVVGVALLAWSAQISIPIQPVPITAQSYVLLSLAALMGWRLAGITVAGYIAVGLMGLGVFSGRRGGLEILSTPSAGFIVGFLVAAVLVAVLQEKWARLRPLPLFGVLALGHLVLMAIGSGWFATKVGPALAFEKNFLPFIPGAVVKTVAALATVILVERAAGTPRPR</sequence>
<dbReference type="AlphaFoldDB" id="A0A974SHN3"/>
<proteinExistence type="inferred from homology"/>
<dbReference type="Pfam" id="PF02632">
    <property type="entry name" value="BioY"/>
    <property type="match status" value="1"/>
</dbReference>
<dbReference type="PANTHER" id="PTHR34295:SF1">
    <property type="entry name" value="BIOTIN TRANSPORTER BIOY"/>
    <property type="match status" value="1"/>
</dbReference>
<dbReference type="PIRSF" id="PIRSF016661">
    <property type="entry name" value="BioY"/>
    <property type="match status" value="1"/>
</dbReference>
<keyword evidence="2" id="KW-1003">Cell membrane</keyword>